<gene>
    <name evidence="3" type="ORF">ENJ12_04695</name>
</gene>
<feature type="compositionally biased region" description="Low complexity" evidence="1">
    <location>
        <begin position="47"/>
        <end position="62"/>
    </location>
</feature>
<comment type="caution">
    <text evidence="3">The sequence shown here is derived from an EMBL/GenBank/DDBJ whole genome shotgun (WGS) entry which is preliminary data.</text>
</comment>
<evidence type="ECO:0000256" key="1">
    <source>
        <dbReference type="SAM" id="MobiDB-lite"/>
    </source>
</evidence>
<reference evidence="3" key="1">
    <citation type="journal article" date="2020" name="mSystems">
        <title>Genome- and Community-Level Interaction Insights into Carbon Utilization and Element Cycling Functions of Hydrothermarchaeota in Hydrothermal Sediment.</title>
        <authorList>
            <person name="Zhou Z."/>
            <person name="Liu Y."/>
            <person name="Xu W."/>
            <person name="Pan J."/>
            <person name="Luo Z.H."/>
            <person name="Li M."/>
        </authorList>
    </citation>
    <scope>NUCLEOTIDE SEQUENCE [LARGE SCALE GENOMIC DNA]</scope>
    <source>
        <strain evidence="3">HyVt-458</strain>
    </source>
</reference>
<organism evidence="3">
    <name type="scientific">Thiolapillus brandeum</name>
    <dbReference type="NCBI Taxonomy" id="1076588"/>
    <lineage>
        <taxon>Bacteria</taxon>
        <taxon>Pseudomonadati</taxon>
        <taxon>Pseudomonadota</taxon>
        <taxon>Gammaproteobacteria</taxon>
        <taxon>Chromatiales</taxon>
        <taxon>Sedimenticolaceae</taxon>
        <taxon>Thiolapillus</taxon>
    </lineage>
</organism>
<sequence>MQEGQNKSNNSTSNRLWLIISLVIAVTVVAVLMVPDKEKKAEDIPLPGAAPAETPAPTVPAESRAGTAANEAPAETKTGSAGVEGEAARAYLAKAASEGLGVDALLAQAQAFQSEGKLGDAWLLYFKAAKDGSAEAAMMLAQQADPAYFRAGSTVLSQPDVVQAHKWYEQARRNGSDVAQQRLQQLLVELEKAASSGDEQAAVLLEKWK</sequence>
<evidence type="ECO:0000313" key="3">
    <source>
        <dbReference type="EMBL" id="HEC06123.1"/>
    </source>
</evidence>
<evidence type="ECO:0008006" key="4">
    <source>
        <dbReference type="Google" id="ProtNLM"/>
    </source>
</evidence>
<feature type="region of interest" description="Disordered" evidence="1">
    <location>
        <begin position="42"/>
        <end position="83"/>
    </location>
</feature>
<keyword evidence="2" id="KW-0472">Membrane</keyword>
<dbReference type="Gene3D" id="1.25.40.10">
    <property type="entry name" value="Tetratricopeptide repeat domain"/>
    <property type="match status" value="1"/>
</dbReference>
<dbReference type="SUPFAM" id="SSF81901">
    <property type="entry name" value="HCP-like"/>
    <property type="match status" value="1"/>
</dbReference>
<dbReference type="AlphaFoldDB" id="A0A831W7T9"/>
<protein>
    <recommendedName>
        <fullName evidence="4">Sel1 repeat family protein</fullName>
    </recommendedName>
</protein>
<dbReference type="EMBL" id="DRLF01000171">
    <property type="protein sequence ID" value="HEC06123.1"/>
    <property type="molecule type" value="Genomic_DNA"/>
</dbReference>
<accession>A0A831W7T9</accession>
<dbReference type="InterPro" id="IPR011990">
    <property type="entry name" value="TPR-like_helical_dom_sf"/>
</dbReference>
<name>A0A831W7T9_9GAMM</name>
<evidence type="ECO:0000256" key="2">
    <source>
        <dbReference type="SAM" id="Phobius"/>
    </source>
</evidence>
<feature type="transmembrane region" description="Helical" evidence="2">
    <location>
        <begin position="16"/>
        <end position="34"/>
    </location>
</feature>
<keyword evidence="2" id="KW-0812">Transmembrane</keyword>
<keyword evidence="2" id="KW-1133">Transmembrane helix</keyword>
<dbReference type="Proteomes" id="UP000886339">
    <property type="component" value="Unassembled WGS sequence"/>
</dbReference>
<proteinExistence type="predicted"/>